<feature type="binding site" evidence="12">
    <location>
        <position position="307"/>
    </location>
    <ligand>
        <name>UDP-N-acetyl-alpha-D-glucosamine</name>
        <dbReference type="ChEBI" id="CHEBI:57705"/>
    </ligand>
</feature>
<dbReference type="UniPathway" id="UPA00219"/>
<dbReference type="NCBIfam" id="TIGR01072">
    <property type="entry name" value="murA"/>
    <property type="match status" value="1"/>
</dbReference>
<proteinExistence type="inferred from homology"/>
<dbReference type="InterPro" id="IPR001986">
    <property type="entry name" value="Enolpyruvate_Tfrase_dom"/>
</dbReference>
<evidence type="ECO:0000256" key="3">
    <source>
        <dbReference type="ARBA" id="ARBA00022490"/>
    </source>
</evidence>
<dbReference type="FunFam" id="3.65.10.10:FF:000001">
    <property type="entry name" value="UDP-N-acetylglucosamine 1-carboxyvinyltransferase"/>
    <property type="match status" value="1"/>
</dbReference>
<keyword evidence="4 12" id="KW-0132">Cell division</keyword>
<comment type="similarity">
    <text evidence="10 12">Belongs to the EPSP synthase family. MurA subfamily.</text>
</comment>
<evidence type="ECO:0000256" key="2">
    <source>
        <dbReference type="ARBA" id="ARBA00004752"/>
    </source>
</evidence>
<evidence type="ECO:0000256" key="7">
    <source>
        <dbReference type="ARBA" id="ARBA00022984"/>
    </source>
</evidence>
<gene>
    <name evidence="12 14" type="primary">murA</name>
    <name evidence="14" type="ORF">HYG86_16775</name>
</gene>
<reference evidence="14 15" key="1">
    <citation type="submission" date="2020-07" db="EMBL/GenBank/DDBJ databases">
        <title>Alkalicella. sp. LB2 genome.</title>
        <authorList>
            <person name="Postec A."/>
            <person name="Quemeneur M."/>
        </authorList>
    </citation>
    <scope>NUCLEOTIDE SEQUENCE [LARGE SCALE GENOMIC DNA]</scope>
    <source>
        <strain evidence="14 15">LB2</strain>
    </source>
</reference>
<dbReference type="InterPro" id="IPR005750">
    <property type="entry name" value="UDP_GlcNAc_COvinyl_MurA"/>
</dbReference>
<dbReference type="GO" id="GO:0071555">
    <property type="term" value="P:cell wall organization"/>
    <property type="evidence" value="ECO:0007669"/>
    <property type="project" value="UniProtKB-KW"/>
</dbReference>
<evidence type="ECO:0000256" key="4">
    <source>
        <dbReference type="ARBA" id="ARBA00022618"/>
    </source>
</evidence>
<evidence type="ECO:0000256" key="11">
    <source>
        <dbReference type="ARBA" id="ARBA00047527"/>
    </source>
</evidence>
<dbReference type="Proteomes" id="UP000516160">
    <property type="component" value="Chromosome"/>
</dbReference>
<dbReference type="Gene3D" id="3.65.10.10">
    <property type="entry name" value="Enolpyruvate transferase domain"/>
    <property type="match status" value="2"/>
</dbReference>
<keyword evidence="12" id="KW-0670">Pyruvate</keyword>
<feature type="binding site" evidence="12">
    <location>
        <position position="329"/>
    </location>
    <ligand>
        <name>UDP-N-acetyl-alpha-D-glucosamine</name>
        <dbReference type="ChEBI" id="CHEBI:57705"/>
    </ligand>
</feature>
<evidence type="ECO:0000259" key="13">
    <source>
        <dbReference type="Pfam" id="PF00275"/>
    </source>
</evidence>
<keyword evidence="7 12" id="KW-0573">Peptidoglycan synthesis</keyword>
<evidence type="ECO:0000256" key="1">
    <source>
        <dbReference type="ARBA" id="ARBA00004496"/>
    </source>
</evidence>
<feature type="domain" description="Enolpyruvate transferase" evidence="13">
    <location>
        <begin position="7"/>
        <end position="406"/>
    </location>
</feature>
<feature type="binding site" evidence="12">
    <location>
        <begin position="22"/>
        <end position="23"/>
    </location>
    <ligand>
        <name>phosphoenolpyruvate</name>
        <dbReference type="ChEBI" id="CHEBI:58702"/>
    </ligand>
</feature>
<dbReference type="GO" id="GO:0008760">
    <property type="term" value="F:UDP-N-acetylglucosamine 1-carboxyvinyltransferase activity"/>
    <property type="evidence" value="ECO:0007669"/>
    <property type="project" value="UniProtKB-UniRule"/>
</dbReference>
<dbReference type="InterPro" id="IPR013792">
    <property type="entry name" value="RNA3'P_cycl/enolpyr_Trfase_a/b"/>
</dbReference>
<keyword evidence="6 12" id="KW-0133">Cell shape</keyword>
<dbReference type="InterPro" id="IPR036968">
    <property type="entry name" value="Enolpyruvate_Tfrase_sf"/>
</dbReference>
<dbReference type="GO" id="GO:0051301">
    <property type="term" value="P:cell division"/>
    <property type="evidence" value="ECO:0007669"/>
    <property type="project" value="UniProtKB-KW"/>
</dbReference>
<keyword evidence="5 12" id="KW-0808">Transferase</keyword>
<dbReference type="HAMAP" id="MF_00111">
    <property type="entry name" value="MurA"/>
    <property type="match status" value="1"/>
</dbReference>
<comment type="pathway">
    <text evidence="2 12">Cell wall biogenesis; peptidoglycan biosynthesis.</text>
</comment>
<dbReference type="KEGG" id="acae:HYG86_16775"/>
<dbReference type="GO" id="GO:0005737">
    <property type="term" value="C:cytoplasm"/>
    <property type="evidence" value="ECO:0007669"/>
    <property type="project" value="UniProtKB-SubCell"/>
</dbReference>
<dbReference type="PANTHER" id="PTHR43783:SF1">
    <property type="entry name" value="UDP-N-ACETYLGLUCOSAMINE 1-CARBOXYVINYLTRANSFERASE"/>
    <property type="match status" value="1"/>
</dbReference>
<sequence length="420" mass="45081">MEKLIIKGGNPLVGEVTIPGAKNAALPILAGVLLSEDQCLIEDVPDLSDVTMMLKILESLGVKVEYNKAQKNIALDVTGANNYVVPDKLMRSMRSSIFLMGPLLGRFNNVKVSYPGGCNIGNRAIDLHLKGLSALGAKIVERHGYITATCDGLKGAEIYLDYPSVGATENIMMAACKAQGVTVIKNAAREPEIVDLEIFLNKMGAKVSGAGTAEIKIIGVDKLSHCQHKIISDRIVAGTVMMAAAMTGGDVTVNNVIPEHIDLTIVKLKEMGAIVTQCDNKIRVQGSKALKAVDHIRTAPYPGFPTDMQAIMMIGLSMAEGTSIIIENVFDGRFKHVDEFRRMGASIKTDNRTAVIRGVKQLTGAYVEATDLRAGAALVIGGLAAENTTTIEGVFNIDRGYERIEDLFTQIGGNIRRIDD</sequence>
<accession>A0A7G9WC95</accession>
<dbReference type="RefSeq" id="WP_213166699.1">
    <property type="nucleotide sequence ID" value="NZ_CP058559.1"/>
</dbReference>
<dbReference type="InterPro" id="IPR050068">
    <property type="entry name" value="MurA_subfamily"/>
</dbReference>
<keyword evidence="15" id="KW-1185">Reference proteome</keyword>
<dbReference type="NCBIfam" id="NF006873">
    <property type="entry name" value="PRK09369.1"/>
    <property type="match status" value="1"/>
</dbReference>
<comment type="caution">
    <text evidence="12">Lacks conserved residue(s) required for the propagation of feature annotation.</text>
</comment>
<comment type="function">
    <text evidence="12">Cell wall formation. Adds enolpyruvyl to UDP-N-acetylglucosamine.</text>
</comment>
<evidence type="ECO:0000256" key="9">
    <source>
        <dbReference type="ARBA" id="ARBA00023316"/>
    </source>
</evidence>
<feature type="active site" description="Proton donor" evidence="12">
    <location>
        <position position="118"/>
    </location>
</feature>
<evidence type="ECO:0000256" key="5">
    <source>
        <dbReference type="ARBA" id="ARBA00022679"/>
    </source>
</evidence>
<name>A0A7G9WC95_ALKCA</name>
<dbReference type="PANTHER" id="PTHR43783">
    <property type="entry name" value="UDP-N-ACETYLGLUCOSAMINE 1-CARBOXYVINYLTRANSFERASE"/>
    <property type="match status" value="1"/>
</dbReference>
<evidence type="ECO:0000256" key="10">
    <source>
        <dbReference type="ARBA" id="ARBA00038367"/>
    </source>
</evidence>
<dbReference type="Pfam" id="PF00275">
    <property type="entry name" value="EPSP_synthase"/>
    <property type="match status" value="1"/>
</dbReference>
<comment type="catalytic activity">
    <reaction evidence="11 12">
        <text>phosphoenolpyruvate + UDP-N-acetyl-alpha-D-glucosamine = UDP-N-acetyl-3-O-(1-carboxyvinyl)-alpha-D-glucosamine + phosphate</text>
        <dbReference type="Rhea" id="RHEA:18681"/>
        <dbReference type="ChEBI" id="CHEBI:43474"/>
        <dbReference type="ChEBI" id="CHEBI:57705"/>
        <dbReference type="ChEBI" id="CHEBI:58702"/>
        <dbReference type="ChEBI" id="CHEBI:68483"/>
        <dbReference type="EC" id="2.5.1.7"/>
    </reaction>
</comment>
<dbReference type="GO" id="GO:0008360">
    <property type="term" value="P:regulation of cell shape"/>
    <property type="evidence" value="ECO:0007669"/>
    <property type="project" value="UniProtKB-KW"/>
</dbReference>
<feature type="binding site" evidence="12">
    <location>
        <position position="94"/>
    </location>
    <ligand>
        <name>UDP-N-acetyl-alpha-D-glucosamine</name>
        <dbReference type="ChEBI" id="CHEBI:57705"/>
    </ligand>
</feature>
<keyword evidence="9 12" id="KW-0961">Cell wall biogenesis/degradation</keyword>
<keyword evidence="3 12" id="KW-0963">Cytoplasm</keyword>
<evidence type="ECO:0000256" key="8">
    <source>
        <dbReference type="ARBA" id="ARBA00023306"/>
    </source>
</evidence>
<keyword evidence="8 12" id="KW-0131">Cell cycle</keyword>
<evidence type="ECO:0000256" key="6">
    <source>
        <dbReference type="ARBA" id="ARBA00022960"/>
    </source>
</evidence>
<dbReference type="SUPFAM" id="SSF55205">
    <property type="entry name" value="EPT/RTPC-like"/>
    <property type="match status" value="1"/>
</dbReference>
<feature type="modified residue" description="2-(S-cysteinyl)pyruvic acid O-phosphothioketal" evidence="12">
    <location>
        <position position="118"/>
    </location>
</feature>
<evidence type="ECO:0000313" key="15">
    <source>
        <dbReference type="Proteomes" id="UP000516160"/>
    </source>
</evidence>
<dbReference type="EMBL" id="CP058559">
    <property type="protein sequence ID" value="QNO16307.1"/>
    <property type="molecule type" value="Genomic_DNA"/>
</dbReference>
<dbReference type="AlphaFoldDB" id="A0A7G9WC95"/>
<organism evidence="14 15">
    <name type="scientific">Alkalicella caledoniensis</name>
    <dbReference type="NCBI Taxonomy" id="2731377"/>
    <lineage>
        <taxon>Bacteria</taxon>
        <taxon>Bacillati</taxon>
        <taxon>Bacillota</taxon>
        <taxon>Clostridia</taxon>
        <taxon>Eubacteriales</taxon>
        <taxon>Proteinivoracaceae</taxon>
        <taxon>Alkalicella</taxon>
    </lineage>
</organism>
<protein>
    <recommendedName>
        <fullName evidence="12">UDP-N-acetylglucosamine 1-carboxyvinyltransferase</fullName>
        <ecNumber evidence="12">2.5.1.7</ecNumber>
    </recommendedName>
    <alternativeName>
        <fullName evidence="12">Enoylpyruvate transferase</fullName>
    </alternativeName>
    <alternativeName>
        <fullName evidence="12">UDP-N-acetylglucosamine enolpyruvyl transferase</fullName>
        <shortName evidence="12">EPT</shortName>
    </alternativeName>
</protein>
<evidence type="ECO:0000313" key="14">
    <source>
        <dbReference type="EMBL" id="QNO16307.1"/>
    </source>
</evidence>
<dbReference type="CDD" id="cd01555">
    <property type="entry name" value="UdpNAET"/>
    <property type="match status" value="1"/>
</dbReference>
<dbReference type="GO" id="GO:0009252">
    <property type="term" value="P:peptidoglycan biosynthetic process"/>
    <property type="evidence" value="ECO:0007669"/>
    <property type="project" value="UniProtKB-UniRule"/>
</dbReference>
<evidence type="ECO:0000256" key="12">
    <source>
        <dbReference type="HAMAP-Rule" id="MF_00111"/>
    </source>
</evidence>
<dbReference type="EC" id="2.5.1.7" evidence="12"/>
<comment type="subcellular location">
    <subcellularLocation>
        <location evidence="1 12">Cytoplasm</location>
    </subcellularLocation>
</comment>
<dbReference type="GO" id="GO:0019277">
    <property type="term" value="P:UDP-N-acetylgalactosamine biosynthetic process"/>
    <property type="evidence" value="ECO:0007669"/>
    <property type="project" value="InterPro"/>
</dbReference>